<comment type="caution">
    <text evidence="1">The sequence shown here is derived from an EMBL/GenBank/DDBJ whole genome shotgun (WGS) entry which is preliminary data.</text>
</comment>
<name>A0A6G0ZJ63_APHCR</name>
<feature type="non-terminal residue" evidence="1">
    <location>
        <position position="1"/>
    </location>
</feature>
<keyword evidence="2" id="KW-1185">Reference proteome</keyword>
<evidence type="ECO:0000313" key="2">
    <source>
        <dbReference type="Proteomes" id="UP000478052"/>
    </source>
</evidence>
<organism evidence="1 2">
    <name type="scientific">Aphis craccivora</name>
    <name type="common">Cowpea aphid</name>
    <dbReference type="NCBI Taxonomy" id="307492"/>
    <lineage>
        <taxon>Eukaryota</taxon>
        <taxon>Metazoa</taxon>
        <taxon>Ecdysozoa</taxon>
        <taxon>Arthropoda</taxon>
        <taxon>Hexapoda</taxon>
        <taxon>Insecta</taxon>
        <taxon>Pterygota</taxon>
        <taxon>Neoptera</taxon>
        <taxon>Paraneoptera</taxon>
        <taxon>Hemiptera</taxon>
        <taxon>Sternorrhyncha</taxon>
        <taxon>Aphidomorpha</taxon>
        <taxon>Aphidoidea</taxon>
        <taxon>Aphididae</taxon>
        <taxon>Aphidini</taxon>
        <taxon>Aphis</taxon>
        <taxon>Aphis</taxon>
    </lineage>
</organism>
<gene>
    <name evidence="1" type="ORF">FWK35_00005720</name>
</gene>
<dbReference type="EMBL" id="VUJU01000324">
    <property type="protein sequence ID" value="KAF0771187.1"/>
    <property type="molecule type" value="Genomic_DNA"/>
</dbReference>
<feature type="non-terminal residue" evidence="1">
    <location>
        <position position="20"/>
    </location>
</feature>
<accession>A0A6G0ZJ63</accession>
<evidence type="ECO:0000313" key="1">
    <source>
        <dbReference type="EMBL" id="KAF0771187.1"/>
    </source>
</evidence>
<reference evidence="1 2" key="1">
    <citation type="submission" date="2019-08" db="EMBL/GenBank/DDBJ databases">
        <title>Whole genome of Aphis craccivora.</title>
        <authorList>
            <person name="Voronova N.V."/>
            <person name="Shulinski R.S."/>
            <person name="Bandarenka Y.V."/>
            <person name="Zhorov D.G."/>
            <person name="Warner D."/>
        </authorList>
    </citation>
    <scope>NUCLEOTIDE SEQUENCE [LARGE SCALE GENOMIC DNA]</scope>
    <source>
        <strain evidence="1">180601</strain>
        <tissue evidence="1">Whole Body</tissue>
    </source>
</reference>
<proteinExistence type="predicted"/>
<dbReference type="AlphaFoldDB" id="A0A6G0ZJ63"/>
<protein>
    <submittedName>
        <fullName evidence="1">Uncharacterized protein</fullName>
    </submittedName>
</protein>
<dbReference type="Proteomes" id="UP000478052">
    <property type="component" value="Unassembled WGS sequence"/>
</dbReference>
<sequence>IYKEAVRQRQALSRTSSNII</sequence>